<feature type="region of interest" description="Disordered" evidence="4">
    <location>
        <begin position="183"/>
        <end position="267"/>
    </location>
</feature>
<proteinExistence type="predicted"/>
<organism evidence="5 6">
    <name type="scientific">Botryobasidium botryosum (strain FD-172 SS1)</name>
    <dbReference type="NCBI Taxonomy" id="930990"/>
    <lineage>
        <taxon>Eukaryota</taxon>
        <taxon>Fungi</taxon>
        <taxon>Dikarya</taxon>
        <taxon>Basidiomycota</taxon>
        <taxon>Agaricomycotina</taxon>
        <taxon>Agaricomycetes</taxon>
        <taxon>Cantharellales</taxon>
        <taxon>Botryobasidiaceae</taxon>
        <taxon>Botryobasidium</taxon>
    </lineage>
</organism>
<evidence type="ECO:0000256" key="1">
    <source>
        <dbReference type="ARBA" id="ARBA00022737"/>
    </source>
</evidence>
<keyword evidence="1" id="KW-0677">Repeat</keyword>
<dbReference type="GO" id="GO:0000785">
    <property type="term" value="C:chromatin"/>
    <property type="evidence" value="ECO:0007669"/>
    <property type="project" value="InterPro"/>
</dbReference>
<protein>
    <submittedName>
        <fullName evidence="5">Uncharacterized protein</fullName>
    </submittedName>
</protein>
<evidence type="ECO:0000313" key="5">
    <source>
        <dbReference type="EMBL" id="KDQ14593.1"/>
    </source>
</evidence>
<evidence type="ECO:0000256" key="2">
    <source>
        <dbReference type="ARBA" id="ARBA00023125"/>
    </source>
</evidence>
<feature type="compositionally biased region" description="Polar residues" evidence="4">
    <location>
        <begin position="237"/>
        <end position="247"/>
    </location>
</feature>
<dbReference type="PRINTS" id="PR00929">
    <property type="entry name" value="ATHOOK"/>
</dbReference>
<dbReference type="Pfam" id="PF10146">
    <property type="entry name" value="zf-C4H2"/>
    <property type="match status" value="1"/>
</dbReference>
<keyword evidence="3" id="KW-0175">Coiled coil</keyword>
<dbReference type="GO" id="GO:0003677">
    <property type="term" value="F:DNA binding"/>
    <property type="evidence" value="ECO:0007669"/>
    <property type="project" value="UniProtKB-KW"/>
</dbReference>
<dbReference type="InterPro" id="IPR000116">
    <property type="entry name" value="HMGA"/>
</dbReference>
<gene>
    <name evidence="5" type="ORF">BOTBODRAFT_32725</name>
</gene>
<dbReference type="InParanoid" id="A0A067MFK6"/>
<dbReference type="EMBL" id="KL198037">
    <property type="protein sequence ID" value="KDQ14593.1"/>
    <property type="molecule type" value="Genomic_DNA"/>
</dbReference>
<dbReference type="InterPro" id="IPR018482">
    <property type="entry name" value="Znf-C4H2"/>
</dbReference>
<keyword evidence="2" id="KW-0238">DNA-binding</keyword>
<evidence type="ECO:0000313" key="6">
    <source>
        <dbReference type="Proteomes" id="UP000027195"/>
    </source>
</evidence>
<reference evidence="6" key="1">
    <citation type="journal article" date="2014" name="Proc. Natl. Acad. Sci. U.S.A.">
        <title>Extensive sampling of basidiomycete genomes demonstrates inadequacy of the white-rot/brown-rot paradigm for wood decay fungi.</title>
        <authorList>
            <person name="Riley R."/>
            <person name="Salamov A.A."/>
            <person name="Brown D.W."/>
            <person name="Nagy L.G."/>
            <person name="Floudas D."/>
            <person name="Held B.W."/>
            <person name="Levasseur A."/>
            <person name="Lombard V."/>
            <person name="Morin E."/>
            <person name="Otillar R."/>
            <person name="Lindquist E.A."/>
            <person name="Sun H."/>
            <person name="LaButti K.M."/>
            <person name="Schmutz J."/>
            <person name="Jabbour D."/>
            <person name="Luo H."/>
            <person name="Baker S.E."/>
            <person name="Pisabarro A.G."/>
            <person name="Walton J.D."/>
            <person name="Blanchette R.A."/>
            <person name="Henrissat B."/>
            <person name="Martin F."/>
            <person name="Cullen D."/>
            <person name="Hibbett D.S."/>
            <person name="Grigoriev I.V."/>
        </authorList>
    </citation>
    <scope>NUCLEOTIDE SEQUENCE [LARGE SCALE GENOMIC DNA]</scope>
    <source>
        <strain evidence="6">FD-172 SS1</strain>
    </source>
</reference>
<evidence type="ECO:0000256" key="4">
    <source>
        <dbReference type="SAM" id="MobiDB-lite"/>
    </source>
</evidence>
<keyword evidence="6" id="KW-1185">Reference proteome</keyword>
<feature type="compositionally biased region" description="Basic residues" evidence="4">
    <location>
        <begin position="250"/>
        <end position="267"/>
    </location>
</feature>
<dbReference type="Proteomes" id="UP000027195">
    <property type="component" value="Unassembled WGS sequence"/>
</dbReference>
<dbReference type="GO" id="GO:0005634">
    <property type="term" value="C:nucleus"/>
    <property type="evidence" value="ECO:0007669"/>
    <property type="project" value="InterPro"/>
</dbReference>
<dbReference type="GO" id="GO:0006355">
    <property type="term" value="P:regulation of DNA-templated transcription"/>
    <property type="evidence" value="ECO:0007669"/>
    <property type="project" value="InterPro"/>
</dbReference>
<feature type="compositionally biased region" description="Polar residues" evidence="4">
    <location>
        <begin position="183"/>
        <end position="211"/>
    </location>
</feature>
<accession>A0A067MFK6</accession>
<evidence type="ECO:0000256" key="3">
    <source>
        <dbReference type="SAM" id="Coils"/>
    </source>
</evidence>
<dbReference type="OrthoDB" id="20865at2759"/>
<sequence length="267" mass="28871">MVDITIGSSQQTMNPASTSAYPVSSSNHVALADSFQNPIVASPGEDWTKSLVKLAKTAELKKHALSLQLHTAHILSAHASLEKRSKTLEDVRAQKNWLESERANLLEQLRQVNEDREKADQLESSLMKECNEAKAKIQSISDGEYADSKREVDALRAELGLPPVRSLQSTLDEKAASYLNQRRLQQSTGQASTSVTNTPAPVASTSNSAPGPSTPTPVVPAKRGPGRPPKYPRPDSGSGTNHTSGEQSAKRPRGRPKGSKNKTRFSD</sequence>
<feature type="coiled-coil region" evidence="3">
    <location>
        <begin position="88"/>
        <end position="125"/>
    </location>
</feature>
<dbReference type="PANTHER" id="PTHR31058">
    <property type="entry name" value="ZINC FINGER C4H2 DOMAIN-CONTAINING PROTEIN"/>
    <property type="match status" value="1"/>
</dbReference>
<dbReference type="PANTHER" id="PTHR31058:SF2">
    <property type="entry name" value="ZINC FINGER C4H2 DOMAIN-CONTAINING PROTEIN"/>
    <property type="match status" value="1"/>
</dbReference>
<dbReference type="InterPro" id="IPR017956">
    <property type="entry name" value="AT_hook_DNA-bd_motif"/>
</dbReference>
<dbReference type="AlphaFoldDB" id="A0A067MFK6"/>
<dbReference type="PRINTS" id="PR00930">
    <property type="entry name" value="HIGHMOBLTYIY"/>
</dbReference>
<name>A0A067MFK6_BOTB1</name>
<dbReference type="HOGENOM" id="CLU_051881_0_0_1"/>